<evidence type="ECO:0000313" key="7">
    <source>
        <dbReference type="Proteomes" id="UP001569414"/>
    </source>
</evidence>
<dbReference type="InterPro" id="IPR000847">
    <property type="entry name" value="LysR_HTH_N"/>
</dbReference>
<keyword evidence="4" id="KW-0804">Transcription</keyword>
<dbReference type="EMBL" id="JBGMEL010000012">
    <property type="protein sequence ID" value="MFA0791523.1"/>
    <property type="molecule type" value="Genomic_DNA"/>
</dbReference>
<feature type="domain" description="HTH lysR-type" evidence="5">
    <location>
        <begin position="2"/>
        <end position="59"/>
    </location>
</feature>
<comment type="caution">
    <text evidence="6">The sequence shown here is derived from an EMBL/GenBank/DDBJ whole genome shotgun (WGS) entry which is preliminary data.</text>
</comment>
<dbReference type="PANTHER" id="PTHR30126">
    <property type="entry name" value="HTH-TYPE TRANSCRIPTIONAL REGULATOR"/>
    <property type="match status" value="1"/>
</dbReference>
<keyword evidence="2" id="KW-0805">Transcription regulation</keyword>
<evidence type="ECO:0000259" key="5">
    <source>
        <dbReference type="PROSITE" id="PS50931"/>
    </source>
</evidence>
<proteinExistence type="inferred from homology"/>
<gene>
    <name evidence="6" type="ORF">ACCI51_13275</name>
</gene>
<reference evidence="6 7" key="1">
    <citation type="submission" date="2024-08" db="EMBL/GenBank/DDBJ databases">
        <authorList>
            <person name="Ishaq N."/>
        </authorList>
    </citation>
    <scope>NUCLEOTIDE SEQUENCE [LARGE SCALE GENOMIC DNA]</scope>
    <source>
        <strain evidence="6 7">JCM 30400</strain>
    </source>
</reference>
<dbReference type="Pfam" id="PF00126">
    <property type="entry name" value="HTH_1"/>
    <property type="match status" value="1"/>
</dbReference>
<keyword evidence="3" id="KW-0238">DNA-binding</keyword>
<dbReference type="PRINTS" id="PR00039">
    <property type="entry name" value="HTHLYSR"/>
</dbReference>
<dbReference type="InterPro" id="IPR036388">
    <property type="entry name" value="WH-like_DNA-bd_sf"/>
</dbReference>
<keyword evidence="7" id="KW-1185">Reference proteome</keyword>
<dbReference type="Pfam" id="PF03466">
    <property type="entry name" value="LysR_substrate"/>
    <property type="match status" value="1"/>
</dbReference>
<organism evidence="6 7">
    <name type="scientific">Microbulbifer echini</name>
    <dbReference type="NCBI Taxonomy" id="1529067"/>
    <lineage>
        <taxon>Bacteria</taxon>
        <taxon>Pseudomonadati</taxon>
        <taxon>Pseudomonadota</taxon>
        <taxon>Gammaproteobacteria</taxon>
        <taxon>Cellvibrionales</taxon>
        <taxon>Microbulbiferaceae</taxon>
        <taxon>Microbulbifer</taxon>
    </lineage>
</organism>
<dbReference type="Gene3D" id="1.10.10.10">
    <property type="entry name" value="Winged helix-like DNA-binding domain superfamily/Winged helix DNA-binding domain"/>
    <property type="match status" value="1"/>
</dbReference>
<dbReference type="CDD" id="cd05466">
    <property type="entry name" value="PBP2_LTTR_substrate"/>
    <property type="match status" value="1"/>
</dbReference>
<dbReference type="InterPro" id="IPR036390">
    <property type="entry name" value="WH_DNA-bd_sf"/>
</dbReference>
<dbReference type="RefSeq" id="WP_371843977.1">
    <property type="nucleotide sequence ID" value="NZ_JBGMEL010000012.1"/>
</dbReference>
<dbReference type="PANTHER" id="PTHR30126:SF99">
    <property type="entry name" value="TRANSCRIPTIONAL REGULATOR LYSR FAMILY"/>
    <property type="match status" value="1"/>
</dbReference>
<evidence type="ECO:0000256" key="1">
    <source>
        <dbReference type="ARBA" id="ARBA00009437"/>
    </source>
</evidence>
<dbReference type="SUPFAM" id="SSF46785">
    <property type="entry name" value="Winged helix' DNA-binding domain"/>
    <property type="match status" value="1"/>
</dbReference>
<dbReference type="Gene3D" id="3.40.190.290">
    <property type="match status" value="1"/>
</dbReference>
<dbReference type="PROSITE" id="PS50931">
    <property type="entry name" value="HTH_LYSR"/>
    <property type="match status" value="1"/>
</dbReference>
<evidence type="ECO:0000256" key="4">
    <source>
        <dbReference type="ARBA" id="ARBA00023163"/>
    </source>
</evidence>
<sequence>MINPVWLRSFCTLVELGHFTRAAERLHMTQSGISQHLRRLEDFLGLALIQRQGKQFTLTEAGEKLYREAQDLVDSLSTLGQRLGEDPAYEGLVRIHSPGSVGLKLYPKLLRVQREHPKLAVDYRFAPNQGVEESILRYKADIGFMTMPSTLTEIASQPVGSEELLLVTPASVKRVDWRALLQLGYIGHPDGAHQAGLLLGANFPEFQHVDMFRLKGFCNQISLILEPVSLGLGFTVLPAHAVNAFHNFEQIKFHRMEYSISETLFLITRRHKVIPARVKTVISLAREWL</sequence>
<evidence type="ECO:0000313" key="6">
    <source>
        <dbReference type="EMBL" id="MFA0791523.1"/>
    </source>
</evidence>
<accession>A0ABV4NR28</accession>
<name>A0ABV4NR28_9GAMM</name>
<evidence type="ECO:0000256" key="3">
    <source>
        <dbReference type="ARBA" id="ARBA00023125"/>
    </source>
</evidence>
<protein>
    <submittedName>
        <fullName evidence="6">LysR family transcriptional regulator</fullName>
    </submittedName>
</protein>
<evidence type="ECO:0000256" key="2">
    <source>
        <dbReference type="ARBA" id="ARBA00023015"/>
    </source>
</evidence>
<dbReference type="SUPFAM" id="SSF53850">
    <property type="entry name" value="Periplasmic binding protein-like II"/>
    <property type="match status" value="1"/>
</dbReference>
<comment type="similarity">
    <text evidence="1">Belongs to the LysR transcriptional regulatory family.</text>
</comment>
<dbReference type="InterPro" id="IPR005119">
    <property type="entry name" value="LysR_subst-bd"/>
</dbReference>
<dbReference type="Proteomes" id="UP001569414">
    <property type="component" value="Unassembled WGS sequence"/>
</dbReference>